<dbReference type="OrthoDB" id="9792800at2"/>
<name>A0A5M8Q9T7_9BACT</name>
<comment type="caution">
    <text evidence="3">The sequence shown here is derived from an EMBL/GenBank/DDBJ whole genome shotgun (WGS) entry which is preliminary data.</text>
</comment>
<dbReference type="Pfam" id="PF12476">
    <property type="entry name" value="DUF3696"/>
    <property type="match status" value="1"/>
</dbReference>
<dbReference type="InterPro" id="IPR051396">
    <property type="entry name" value="Bact_Antivir_Def_Nuclease"/>
</dbReference>
<feature type="domain" description="ATPase AAA-type core" evidence="2">
    <location>
        <begin position="210"/>
        <end position="306"/>
    </location>
</feature>
<dbReference type="Proteomes" id="UP000323994">
    <property type="component" value="Unassembled WGS sequence"/>
</dbReference>
<dbReference type="InterPro" id="IPR027417">
    <property type="entry name" value="P-loop_NTPase"/>
</dbReference>
<evidence type="ECO:0000259" key="1">
    <source>
        <dbReference type="Pfam" id="PF12476"/>
    </source>
</evidence>
<dbReference type="InterPro" id="IPR022532">
    <property type="entry name" value="DUF3696"/>
</dbReference>
<protein>
    <submittedName>
        <fullName evidence="3">AAA family ATPase</fullName>
    </submittedName>
</protein>
<organism evidence="3 4">
    <name type="scientific">Dyadobacter flavalbus</name>
    <dbReference type="NCBI Taxonomy" id="2579942"/>
    <lineage>
        <taxon>Bacteria</taxon>
        <taxon>Pseudomonadati</taxon>
        <taxon>Bacteroidota</taxon>
        <taxon>Cytophagia</taxon>
        <taxon>Cytophagales</taxon>
        <taxon>Spirosomataceae</taxon>
        <taxon>Dyadobacter</taxon>
    </lineage>
</organism>
<keyword evidence="4" id="KW-1185">Reference proteome</keyword>
<sequence length="371" mass="41396">MKIDRIEFSNFKGLTNHTISSSKMTLLVGGNSQGKSSTIQGLLLIRSIVENIRSKNLLGNEAKLRIPLNGPYLLNLGSARDVISWETGRSFCIKLSSQVETLSFLFSASNLEDDNFFIDVVSPPLDKCVLNIVADDFYYLCAERLGPRNRYDINEDPNYLHCGYHGEFAIDILARLGDEPDYISESKFFNGHALPGQQTLRKHLEKWLSFIVPNTNLGTVKIFGGVKIASINYNTFFSAPNVGFGVSYVLPIIITGLIARCGSIFIVENPEAHLHPKGQSNVGYFLGCMAISGVQVIIETHSEHVVNGVRIAFLEHKRAAENVLINFYACKDELLEVFEINLSDKGDLSDFPSDFFDQGQQDLLKIFRMGR</sequence>
<dbReference type="InterPro" id="IPR003959">
    <property type="entry name" value="ATPase_AAA_core"/>
</dbReference>
<dbReference type="PANTHER" id="PTHR43581">
    <property type="entry name" value="ATP/GTP PHOSPHATASE"/>
    <property type="match status" value="1"/>
</dbReference>
<gene>
    <name evidence="3" type="ORF">FEM33_25215</name>
</gene>
<feature type="domain" description="DUF3696" evidence="1">
    <location>
        <begin position="320"/>
        <end position="365"/>
    </location>
</feature>
<proteinExistence type="predicted"/>
<dbReference type="Pfam" id="PF13304">
    <property type="entry name" value="AAA_21"/>
    <property type="match status" value="1"/>
</dbReference>
<evidence type="ECO:0000313" key="3">
    <source>
        <dbReference type="EMBL" id="KAA6431606.1"/>
    </source>
</evidence>
<dbReference type="PIRSF" id="PIRSF034888">
    <property type="entry name" value="P-loop_UCP034888"/>
    <property type="match status" value="1"/>
</dbReference>
<dbReference type="Gene3D" id="3.40.50.300">
    <property type="entry name" value="P-loop containing nucleotide triphosphate hydrolases"/>
    <property type="match status" value="1"/>
</dbReference>
<dbReference type="RefSeq" id="WP_139014734.1">
    <property type="nucleotide sequence ID" value="NZ_VBSN01000073.1"/>
</dbReference>
<dbReference type="SUPFAM" id="SSF52540">
    <property type="entry name" value="P-loop containing nucleoside triphosphate hydrolases"/>
    <property type="match status" value="1"/>
</dbReference>
<accession>A0A5M8Q9T7</accession>
<reference evidence="3 4" key="1">
    <citation type="submission" date="2019-05" db="EMBL/GenBank/DDBJ databases">
        <authorList>
            <person name="Qu J.-H."/>
        </authorList>
    </citation>
    <scope>NUCLEOTIDE SEQUENCE [LARGE SCALE GENOMIC DNA]</scope>
    <source>
        <strain evidence="3 4">NS28</strain>
    </source>
</reference>
<dbReference type="EMBL" id="VBSN01000073">
    <property type="protein sequence ID" value="KAA6431606.1"/>
    <property type="molecule type" value="Genomic_DNA"/>
</dbReference>
<evidence type="ECO:0000313" key="4">
    <source>
        <dbReference type="Proteomes" id="UP000323994"/>
    </source>
</evidence>
<dbReference type="InterPro" id="IPR014592">
    <property type="entry name" value="P-loop_UCP034888"/>
</dbReference>
<dbReference type="AlphaFoldDB" id="A0A5M8Q9T7"/>
<evidence type="ECO:0000259" key="2">
    <source>
        <dbReference type="Pfam" id="PF13304"/>
    </source>
</evidence>
<dbReference type="PANTHER" id="PTHR43581:SF2">
    <property type="entry name" value="EXCINUCLEASE ATPASE SUBUNIT"/>
    <property type="match status" value="1"/>
</dbReference>